<sequence length="1069" mass="118094">MSSGPQRGRGGGRGGEGGGPRGGGRGDSRGGRGDSSGRGGRGDSQTGSGGRGGFQGGRGGGDRGGGDRGGYQGGRGGGDRGGYQGNRGGGDRGGFQGGRGGGQQMAFRGPPPGSGQGGIYLDGQPIPPPDQKITNDENTLVKVTRDRMFPLGTEGATVPGRRGYGTKGTPIILRTNYFTVTTAYESKKPDMEQTWYRYDVEIKPELSRQKRKRLFDRLFTHPNFNGLIWATDYAKLIVTTKELDLGKGNEWKETMVVPPEPGNQQPAQQGPPPAFVQNAQARNRVQLRVTRTGSFNVRGIIEYLRSTAPGAEYAGYGDVVQLLNIIMCKPPSGQAYVTNAGQNRYYPHEGHTGAEKYDLGSGLQALRGYYASLRPAVGRLLLNLNVTSGAFYKPIPLINLLREFGGRNNEQSEGFIRMLKVKAEYKKDNEKQPFMVKIKTIVGFARDNPSAKPPVRVTRCGNADQVKFQYTDSKMPNARPRETSVKVYFRIHHGITLQQTGLPVLNVGTRADPQYMPVELCTVLPGQPFNRLLSGDQTSDMLKFAARFPNLNAMSIAGTAQNPGNGQKLFRLRDSPDPQTQSVQPWGFRVGVDMLTVPGRILPNPKVMYMSKQLAPRGGSWNLAEVKFSKPGSFGNWQVLVINRRGNRGNALHENPQGDMVGGEQLFGRLQAELTKYGVRLQQRVRTNTILVEPLTMENRATNNRTLEKAFQQANEQSVRLLFVVIPDYDRWLYARIKYYGDIEYGIHTINSIGSKLQKPNGQPMYMGNLALKFNIKGGGVNHTVANTLGKPLDNNTMLMGIDVTHPAPGSSEGAPSIACVVASIDEFISQWPGSIRTQEGKKEMVSGLEEMVIERLNLWVKLHKKLPGKIILYRDGVSEGQYDQVLLQELPSFYKAFEKKYGAEKNWPKMAVIIVGKRHHTRFYPTRQQDADYNPQRQKGSWNPLPGTIVDRHISGRIVREFWLQAHQGLQGTARPAHYVVLKDDVCFEADELETFTHNMCYLFNRATKAVSICPPAYYADLLCERGRYYLHSTLNENHDGASGAGFDVNENWTGGVHPRLAESTWYI</sequence>
<dbReference type="SUPFAM" id="SSF53098">
    <property type="entry name" value="Ribonuclease H-like"/>
    <property type="match status" value="1"/>
</dbReference>
<dbReference type="Gene3D" id="3.40.50.2300">
    <property type="match status" value="1"/>
</dbReference>
<dbReference type="SMART" id="SM01163">
    <property type="entry name" value="DUF1785"/>
    <property type="match status" value="1"/>
</dbReference>
<dbReference type="Proteomes" id="UP001324427">
    <property type="component" value="Unassembled WGS sequence"/>
</dbReference>
<dbReference type="InterPro" id="IPR032474">
    <property type="entry name" value="Argonaute_N"/>
</dbReference>
<feature type="compositionally biased region" description="Gly residues" evidence="1">
    <location>
        <begin position="67"/>
        <end position="103"/>
    </location>
</feature>
<dbReference type="CDD" id="cd04657">
    <property type="entry name" value="Piwi_ago-like"/>
    <property type="match status" value="1"/>
</dbReference>
<accession>A0AAV9JKU4</accession>
<feature type="domain" description="PAZ" evidence="2">
    <location>
        <begin position="396"/>
        <end position="525"/>
    </location>
</feature>
<reference evidence="4 5" key="1">
    <citation type="submission" date="2021-11" db="EMBL/GenBank/DDBJ databases">
        <title>Black yeast isolated from Biological Soil Crust.</title>
        <authorList>
            <person name="Kurbessoian T."/>
        </authorList>
    </citation>
    <scope>NUCLEOTIDE SEQUENCE [LARGE SCALE GENOMIC DNA]</scope>
    <source>
        <strain evidence="4 5">CCFEE 5522</strain>
    </source>
</reference>
<dbReference type="InterPro" id="IPR003100">
    <property type="entry name" value="PAZ_dom"/>
</dbReference>
<dbReference type="SUPFAM" id="SSF101690">
    <property type="entry name" value="PAZ domain"/>
    <property type="match status" value="1"/>
</dbReference>
<gene>
    <name evidence="4" type="ORF">LTR36_002396</name>
</gene>
<evidence type="ECO:0000313" key="4">
    <source>
        <dbReference type="EMBL" id="KAK4545832.1"/>
    </source>
</evidence>
<feature type="domain" description="Piwi" evidence="3">
    <location>
        <begin position="721"/>
        <end position="1033"/>
    </location>
</feature>
<dbReference type="CDD" id="cd02846">
    <property type="entry name" value="PAZ_argonaute_like"/>
    <property type="match status" value="1"/>
</dbReference>
<dbReference type="InterPro" id="IPR014811">
    <property type="entry name" value="ArgoL1"/>
</dbReference>
<feature type="region of interest" description="Disordered" evidence="1">
    <location>
        <begin position="1"/>
        <end position="124"/>
    </location>
</feature>
<feature type="compositionally biased region" description="Gly residues" evidence="1">
    <location>
        <begin position="47"/>
        <end position="59"/>
    </location>
</feature>
<dbReference type="AlphaFoldDB" id="A0AAV9JKU4"/>
<keyword evidence="5" id="KW-1185">Reference proteome</keyword>
<dbReference type="InterPro" id="IPR045246">
    <property type="entry name" value="Piwi_ago-like"/>
</dbReference>
<dbReference type="InterPro" id="IPR003165">
    <property type="entry name" value="Piwi"/>
</dbReference>
<dbReference type="Pfam" id="PF08699">
    <property type="entry name" value="ArgoL1"/>
    <property type="match status" value="1"/>
</dbReference>
<dbReference type="GO" id="GO:0003723">
    <property type="term" value="F:RNA binding"/>
    <property type="evidence" value="ECO:0007669"/>
    <property type="project" value="InterPro"/>
</dbReference>
<evidence type="ECO:0000256" key="1">
    <source>
        <dbReference type="SAM" id="MobiDB-lite"/>
    </source>
</evidence>
<dbReference type="EMBL" id="JAVFHQ010000017">
    <property type="protein sequence ID" value="KAK4545832.1"/>
    <property type="molecule type" value="Genomic_DNA"/>
</dbReference>
<dbReference type="Pfam" id="PF02171">
    <property type="entry name" value="Piwi"/>
    <property type="match status" value="1"/>
</dbReference>
<comment type="caution">
    <text evidence="4">The sequence shown here is derived from an EMBL/GenBank/DDBJ whole genome shotgun (WGS) entry which is preliminary data.</text>
</comment>
<dbReference type="Gene3D" id="3.30.420.10">
    <property type="entry name" value="Ribonuclease H-like superfamily/Ribonuclease H"/>
    <property type="match status" value="1"/>
</dbReference>
<dbReference type="InterPro" id="IPR036085">
    <property type="entry name" value="PAZ_dom_sf"/>
</dbReference>
<dbReference type="InterPro" id="IPR036397">
    <property type="entry name" value="RNaseH_sf"/>
</dbReference>
<protein>
    <recommendedName>
        <fullName evidence="6">Piwi-domain-containing protein</fullName>
    </recommendedName>
</protein>
<name>A0AAV9JKU4_9PEZI</name>
<dbReference type="Pfam" id="PF16486">
    <property type="entry name" value="ArgoN"/>
    <property type="match status" value="1"/>
</dbReference>
<evidence type="ECO:0000313" key="5">
    <source>
        <dbReference type="Proteomes" id="UP001324427"/>
    </source>
</evidence>
<dbReference type="PROSITE" id="PS50821">
    <property type="entry name" value="PAZ"/>
    <property type="match status" value="1"/>
</dbReference>
<organism evidence="4 5">
    <name type="scientific">Oleoguttula mirabilis</name>
    <dbReference type="NCBI Taxonomy" id="1507867"/>
    <lineage>
        <taxon>Eukaryota</taxon>
        <taxon>Fungi</taxon>
        <taxon>Dikarya</taxon>
        <taxon>Ascomycota</taxon>
        <taxon>Pezizomycotina</taxon>
        <taxon>Dothideomycetes</taxon>
        <taxon>Dothideomycetidae</taxon>
        <taxon>Mycosphaerellales</taxon>
        <taxon>Teratosphaeriaceae</taxon>
        <taxon>Oleoguttula</taxon>
    </lineage>
</organism>
<dbReference type="PANTHER" id="PTHR22891">
    <property type="entry name" value="EUKARYOTIC TRANSLATION INITIATION FACTOR 2C"/>
    <property type="match status" value="1"/>
</dbReference>
<dbReference type="Pfam" id="PF02170">
    <property type="entry name" value="PAZ"/>
    <property type="match status" value="1"/>
</dbReference>
<dbReference type="InterPro" id="IPR012337">
    <property type="entry name" value="RNaseH-like_sf"/>
</dbReference>
<proteinExistence type="predicted"/>
<evidence type="ECO:0008006" key="6">
    <source>
        <dbReference type="Google" id="ProtNLM"/>
    </source>
</evidence>
<dbReference type="Gene3D" id="2.170.260.10">
    <property type="entry name" value="paz domain"/>
    <property type="match status" value="1"/>
</dbReference>
<feature type="compositionally biased region" description="Gly residues" evidence="1">
    <location>
        <begin position="7"/>
        <end position="23"/>
    </location>
</feature>
<evidence type="ECO:0000259" key="2">
    <source>
        <dbReference type="PROSITE" id="PS50821"/>
    </source>
</evidence>
<dbReference type="SMART" id="SM00950">
    <property type="entry name" value="Piwi"/>
    <property type="match status" value="1"/>
</dbReference>
<evidence type="ECO:0000259" key="3">
    <source>
        <dbReference type="PROSITE" id="PS50822"/>
    </source>
</evidence>
<dbReference type="PROSITE" id="PS50822">
    <property type="entry name" value="PIWI"/>
    <property type="match status" value="1"/>
</dbReference>